<reference evidence="1 2" key="1">
    <citation type="journal article" date="2019" name="Int. J. Syst. Evol. Microbiol.">
        <title>Capsulimonas corticalis gen. nov., sp. nov., an aerobic capsulated bacterium, of a novel bacterial order, Capsulimonadales ord. nov., of the class Armatimonadia of the phylum Armatimonadetes.</title>
        <authorList>
            <person name="Li J."/>
            <person name="Kudo C."/>
            <person name="Tonouchi A."/>
        </authorList>
    </citation>
    <scope>NUCLEOTIDE SEQUENCE [LARGE SCALE GENOMIC DNA]</scope>
    <source>
        <strain evidence="1 2">AX-7</strain>
    </source>
</reference>
<name>A0A402D1Z1_9BACT</name>
<dbReference type="GO" id="GO:0052621">
    <property type="term" value="F:diguanylate cyclase activity"/>
    <property type="evidence" value="ECO:0007669"/>
    <property type="project" value="TreeGrafter"/>
</dbReference>
<gene>
    <name evidence="1" type="ORF">CCAX7_21160</name>
</gene>
<dbReference type="RefSeq" id="WP_119323520.1">
    <property type="nucleotide sequence ID" value="NZ_AP025739.1"/>
</dbReference>
<dbReference type="Gene3D" id="3.30.70.270">
    <property type="match status" value="1"/>
</dbReference>
<dbReference type="Pfam" id="PF00990">
    <property type="entry name" value="GGDEF"/>
    <property type="match status" value="1"/>
</dbReference>
<dbReference type="AlphaFoldDB" id="A0A402D1Z1"/>
<dbReference type="InterPro" id="IPR050469">
    <property type="entry name" value="Diguanylate_Cyclase"/>
</dbReference>
<dbReference type="InterPro" id="IPR000014">
    <property type="entry name" value="PAS"/>
</dbReference>
<dbReference type="OrthoDB" id="9790367at2"/>
<dbReference type="SMART" id="SM00091">
    <property type="entry name" value="PAS"/>
    <property type="match status" value="1"/>
</dbReference>
<dbReference type="InterPro" id="IPR013656">
    <property type="entry name" value="PAS_4"/>
</dbReference>
<dbReference type="EMBL" id="AP025739">
    <property type="protein sequence ID" value="BDI30065.1"/>
    <property type="molecule type" value="Genomic_DNA"/>
</dbReference>
<dbReference type="InterPro" id="IPR029787">
    <property type="entry name" value="Nucleotide_cyclase"/>
</dbReference>
<dbReference type="NCBIfam" id="TIGR00254">
    <property type="entry name" value="GGDEF"/>
    <property type="match status" value="1"/>
</dbReference>
<dbReference type="PANTHER" id="PTHR45138:SF9">
    <property type="entry name" value="DIGUANYLATE CYCLASE DGCM-RELATED"/>
    <property type="match status" value="1"/>
</dbReference>
<dbReference type="CDD" id="cd01949">
    <property type="entry name" value="GGDEF"/>
    <property type="match status" value="1"/>
</dbReference>
<dbReference type="PROSITE" id="PS50112">
    <property type="entry name" value="PAS"/>
    <property type="match status" value="1"/>
</dbReference>
<sequence>MLEFAKINGRQDAPLEAIYSSITDSLLVLDRDLRVVEANDPLLRRLGRTRTEVVGFSWRSAFPELADIGREHDLTAVLETGRTHRGRIPLRDMSRGESLLFEIITYPICSADGNVTHLLEYAREVTEEVRLHLDILEQNHDLLDHRERLERAAREAEQTNQELAQKIAALEELNKRLERMAVIDIMTDLPNHRAFQERLEYEVKKGNRHQRDFTLLLIDVDDFKRYNDDFGHQEGDLVLAQVAALMRECVRAIDLPARYGGEEFAILLPETNEAGGAIVAERLVRLIGEHSFRRRPVTVSIGVAQHPVDAAEGSAIVECADRAMYAAKRGGKNNYRIWSEIAEG</sequence>
<accession>A0A402D1Z1</accession>
<dbReference type="InterPro" id="IPR035965">
    <property type="entry name" value="PAS-like_dom_sf"/>
</dbReference>
<organism evidence="1 2">
    <name type="scientific">Capsulimonas corticalis</name>
    <dbReference type="NCBI Taxonomy" id="2219043"/>
    <lineage>
        <taxon>Bacteria</taxon>
        <taxon>Bacillati</taxon>
        <taxon>Armatimonadota</taxon>
        <taxon>Armatimonadia</taxon>
        <taxon>Capsulimonadales</taxon>
        <taxon>Capsulimonadaceae</taxon>
        <taxon>Capsulimonas</taxon>
    </lineage>
</organism>
<dbReference type="KEGG" id="ccot:CCAX7_21160"/>
<evidence type="ECO:0000313" key="1">
    <source>
        <dbReference type="EMBL" id="BDI30065.1"/>
    </source>
</evidence>
<dbReference type="SUPFAM" id="SSF55785">
    <property type="entry name" value="PYP-like sensor domain (PAS domain)"/>
    <property type="match status" value="1"/>
</dbReference>
<dbReference type="Proteomes" id="UP000287394">
    <property type="component" value="Chromosome"/>
</dbReference>
<dbReference type="NCBIfam" id="TIGR00229">
    <property type="entry name" value="sensory_box"/>
    <property type="match status" value="1"/>
</dbReference>
<dbReference type="Gene3D" id="3.30.450.20">
    <property type="entry name" value="PAS domain"/>
    <property type="match status" value="1"/>
</dbReference>
<keyword evidence="2" id="KW-1185">Reference proteome</keyword>
<dbReference type="InterPro" id="IPR043128">
    <property type="entry name" value="Rev_trsase/Diguanyl_cyclase"/>
</dbReference>
<dbReference type="SUPFAM" id="SSF55073">
    <property type="entry name" value="Nucleotide cyclase"/>
    <property type="match status" value="1"/>
</dbReference>
<dbReference type="InterPro" id="IPR000160">
    <property type="entry name" value="GGDEF_dom"/>
</dbReference>
<dbReference type="CDD" id="cd00130">
    <property type="entry name" value="PAS"/>
    <property type="match status" value="1"/>
</dbReference>
<dbReference type="Pfam" id="PF08448">
    <property type="entry name" value="PAS_4"/>
    <property type="match status" value="1"/>
</dbReference>
<dbReference type="SMART" id="SM00267">
    <property type="entry name" value="GGDEF"/>
    <property type="match status" value="1"/>
</dbReference>
<evidence type="ECO:0000313" key="2">
    <source>
        <dbReference type="Proteomes" id="UP000287394"/>
    </source>
</evidence>
<protein>
    <submittedName>
        <fullName evidence="1">Uncharacterized protein</fullName>
    </submittedName>
</protein>
<proteinExistence type="predicted"/>
<dbReference type="FunFam" id="3.30.70.270:FF:000001">
    <property type="entry name" value="Diguanylate cyclase domain protein"/>
    <property type="match status" value="1"/>
</dbReference>
<dbReference type="PROSITE" id="PS50887">
    <property type="entry name" value="GGDEF"/>
    <property type="match status" value="1"/>
</dbReference>
<dbReference type="PANTHER" id="PTHR45138">
    <property type="entry name" value="REGULATORY COMPONENTS OF SENSORY TRANSDUCTION SYSTEM"/>
    <property type="match status" value="1"/>
</dbReference>